<dbReference type="EMBL" id="CYXP01000003">
    <property type="protein sequence ID" value="CUN03960.1"/>
    <property type="molecule type" value="Genomic_DNA"/>
</dbReference>
<protein>
    <submittedName>
        <fullName evidence="1">Uncharacterized protein</fullName>
    </submittedName>
</protein>
<reference evidence="1 5" key="1">
    <citation type="submission" date="2015-09" db="EMBL/GenBank/DDBJ databases">
        <authorList>
            <consortium name="Pathogen Informatics"/>
        </authorList>
    </citation>
    <scope>NUCLEOTIDE SEQUENCE [LARGE SCALE GENOMIC DNA]</scope>
    <source>
        <strain evidence="1 5">2789STDY5608872</strain>
    </source>
</reference>
<evidence type="ECO:0000313" key="2">
    <source>
        <dbReference type="EMBL" id="MRY57428.1"/>
    </source>
</evidence>
<evidence type="ECO:0000313" key="4">
    <source>
        <dbReference type="EMBL" id="RHD74977.1"/>
    </source>
</evidence>
<accession>A0A173TNI1</accession>
<proteinExistence type="predicted"/>
<evidence type="ECO:0000313" key="3">
    <source>
        <dbReference type="EMBL" id="MRZ54530.1"/>
    </source>
</evidence>
<reference evidence="4 6" key="2">
    <citation type="submission" date="2018-08" db="EMBL/GenBank/DDBJ databases">
        <title>A genome reference for cultivated species of the human gut microbiota.</title>
        <authorList>
            <person name="Zou Y."/>
            <person name="Xue W."/>
            <person name="Luo G."/>
        </authorList>
    </citation>
    <scope>NUCLEOTIDE SEQUENCE [LARGE SCALE GENOMIC DNA]</scope>
    <source>
        <strain evidence="4 6">AM30-4</strain>
    </source>
</reference>
<gene>
    <name evidence="4" type="ORF">DW782_09870</name>
    <name evidence="1" type="ORF">ERS852429_01657</name>
    <name evidence="2" type="ORF">GKD59_05785</name>
    <name evidence="3" type="ORF">GKD68_07145</name>
</gene>
<reference evidence="7 8" key="3">
    <citation type="journal article" date="2019" name="Nat. Med.">
        <title>A library of human gut bacterial isolates paired with longitudinal multiomics data enables mechanistic microbiome research.</title>
        <authorList>
            <person name="Poyet M."/>
            <person name="Groussin M."/>
            <person name="Gibbons S.M."/>
            <person name="Avila-Pacheco J."/>
            <person name="Jiang X."/>
            <person name="Kearney S.M."/>
            <person name="Perrotta A.R."/>
            <person name="Berdy B."/>
            <person name="Zhao S."/>
            <person name="Lieberman T.D."/>
            <person name="Swanson P.K."/>
            <person name="Smith M."/>
            <person name="Roesemann S."/>
            <person name="Alexander J.E."/>
            <person name="Rich S.A."/>
            <person name="Livny J."/>
            <person name="Vlamakis H."/>
            <person name="Clish C."/>
            <person name="Bullock K."/>
            <person name="Deik A."/>
            <person name="Scott J."/>
            <person name="Pierce K.A."/>
            <person name="Xavier R.J."/>
            <person name="Alm E.J."/>
        </authorList>
    </citation>
    <scope>NUCLEOTIDE SEQUENCE [LARGE SCALE GENOMIC DNA]</scope>
    <source>
        <strain evidence="3 7">BIOML-A2</strain>
        <strain evidence="2 8">BIOML-A41</strain>
    </source>
</reference>
<dbReference type="EMBL" id="WKNE01000004">
    <property type="protein sequence ID" value="MRZ54530.1"/>
    <property type="molecule type" value="Genomic_DNA"/>
</dbReference>
<dbReference type="Proteomes" id="UP000432516">
    <property type="component" value="Unassembled WGS sequence"/>
</dbReference>
<sequence>MKKAIYTPPISPTSYLSQKGYVTISPLYQSKRSNTVHFTNKALIYPYQQIRGNSAILSPLAFDPFPSSRKYLRMNFNLLL</sequence>
<evidence type="ECO:0000313" key="1">
    <source>
        <dbReference type="EMBL" id="CUN03960.1"/>
    </source>
</evidence>
<name>A0A173TNI1_PARDI</name>
<dbReference type="Proteomes" id="UP000463337">
    <property type="component" value="Unassembled WGS sequence"/>
</dbReference>
<evidence type="ECO:0000313" key="5">
    <source>
        <dbReference type="Proteomes" id="UP000095591"/>
    </source>
</evidence>
<evidence type="ECO:0000313" key="7">
    <source>
        <dbReference type="Proteomes" id="UP000432516"/>
    </source>
</evidence>
<evidence type="ECO:0000313" key="6">
    <source>
        <dbReference type="Proteomes" id="UP000284660"/>
    </source>
</evidence>
<dbReference type="EMBL" id="WKLT01000004">
    <property type="protein sequence ID" value="MRY57428.1"/>
    <property type="molecule type" value="Genomic_DNA"/>
</dbReference>
<organism evidence="1 5">
    <name type="scientific">Parabacteroides distasonis</name>
    <dbReference type="NCBI Taxonomy" id="823"/>
    <lineage>
        <taxon>Bacteria</taxon>
        <taxon>Pseudomonadati</taxon>
        <taxon>Bacteroidota</taxon>
        <taxon>Bacteroidia</taxon>
        <taxon>Bacteroidales</taxon>
        <taxon>Tannerellaceae</taxon>
        <taxon>Parabacteroides</taxon>
    </lineage>
</organism>
<dbReference type="EMBL" id="QSJN01000005">
    <property type="protein sequence ID" value="RHD74977.1"/>
    <property type="molecule type" value="Genomic_DNA"/>
</dbReference>
<evidence type="ECO:0000313" key="8">
    <source>
        <dbReference type="Proteomes" id="UP000463337"/>
    </source>
</evidence>
<dbReference type="AlphaFoldDB" id="A0A173TNI1"/>
<dbReference type="Proteomes" id="UP000095591">
    <property type="component" value="Unassembled WGS sequence"/>
</dbReference>
<dbReference type="Proteomes" id="UP000284660">
    <property type="component" value="Unassembled WGS sequence"/>
</dbReference>